<feature type="domain" description="Shugoshin C-terminal" evidence="5">
    <location>
        <begin position="486"/>
        <end position="509"/>
    </location>
</feature>
<sequence>LLPSCRLVSPPPECTMARLNEPPVSADSIDTLRRKLLRQNRDLAKANAIHLVRIKNLEADYARSLSENLELNGRIIELEKELENSNARRIADHALDIRSRLETQLMECMSVLANLGQEPPTKRHASPRGRRISRASLSHRSPPQRRPPREPTKDTEARALQEGRLPPISENKPYPRATLDREQILALCSEAADTPDTADTTDSPELGPPPLSRFVDTDSVHVGSPSEPLEAVEPEAAHSSPMLSPSPAPTPQPAPAPRTTNKPEKNVIVRPDPAPTNENAQTEVKRPSTETPILPPAVPQITAKAGSKRKYSLGDDTSKGSKPAAELPKPQEPVERPVTAREQPSGQTLKELANRRREARERMSAPVNPRKPLSAKSTNDDMTSPVKNAKAGADNRNPPEKPKPRAARERAAQKIREESEPEPVVVPTVSPPPPAPVVEVLPSTETIPMEAALLSPASPEPVSRMSLSSVRDTPPPTDISSHGETSRPSRRARAAVSYAEPNLRDKMRRPTKELYDAVTGQTRYLQRSGSANAEQLLAEGIPVVKRESSDDGAWKQIPATMSPSRDDVRREKSPSSPSDKANPSEPTLSVAKPLRKKRSSSMMSGSISESEGQRPFQQASSDSTVPEKIVGSQHIPSPEREADPYEFTTSTLGSDSPQADSKENAAPARHSRSSRRLSSVVRDDLKADSMDGAERTKAGGPRKRASMVLPKRSRVEAESLEDSSFESVESGDFQDTRSKVSMRRRSMML</sequence>
<feature type="region of interest" description="Disordered" evidence="4">
    <location>
        <begin position="113"/>
        <end position="176"/>
    </location>
</feature>
<feature type="compositionally biased region" description="Polar residues" evidence="4">
    <location>
        <begin position="647"/>
        <end position="659"/>
    </location>
</feature>
<comment type="similarity">
    <text evidence="1">Belongs to the shugoshin family.</text>
</comment>
<dbReference type="AlphaFoldDB" id="A0A161WND3"/>
<accession>A0A161WND3</accession>
<feature type="region of interest" description="Disordered" evidence="4">
    <location>
        <begin position="543"/>
        <end position="749"/>
    </location>
</feature>
<name>A0A161WND3_COLIC</name>
<feature type="compositionally biased region" description="Polar residues" evidence="4">
    <location>
        <begin position="574"/>
        <end position="587"/>
    </location>
</feature>
<feature type="compositionally biased region" description="Polar residues" evidence="4">
    <location>
        <begin position="615"/>
        <end position="624"/>
    </location>
</feature>
<evidence type="ECO:0000256" key="4">
    <source>
        <dbReference type="SAM" id="MobiDB-lite"/>
    </source>
</evidence>
<feature type="compositionally biased region" description="Basic residues" evidence="4">
    <location>
        <begin position="740"/>
        <end position="749"/>
    </location>
</feature>
<dbReference type="STRING" id="1573173.A0A161WND3"/>
<dbReference type="Proteomes" id="UP000076584">
    <property type="component" value="Unassembled WGS sequence"/>
</dbReference>
<gene>
    <name evidence="6" type="ORF">CI238_11421</name>
</gene>
<keyword evidence="7" id="KW-1185">Reference proteome</keyword>
<evidence type="ECO:0000313" key="7">
    <source>
        <dbReference type="Proteomes" id="UP000076584"/>
    </source>
</evidence>
<feature type="compositionally biased region" description="Basic and acidic residues" evidence="4">
    <location>
        <begin position="397"/>
        <end position="418"/>
    </location>
</feature>
<feature type="region of interest" description="Disordered" evidence="4">
    <location>
        <begin position="193"/>
        <end position="511"/>
    </location>
</feature>
<feature type="non-terminal residue" evidence="6">
    <location>
        <position position="1"/>
    </location>
</feature>
<feature type="compositionally biased region" description="Basic and acidic residues" evidence="4">
    <location>
        <begin position="681"/>
        <end position="697"/>
    </location>
</feature>
<feature type="compositionally biased region" description="Basic and acidic residues" evidence="4">
    <location>
        <begin position="544"/>
        <end position="553"/>
    </location>
</feature>
<keyword evidence="2" id="KW-0159">Chromosome partition</keyword>
<feature type="compositionally biased region" description="Basic and acidic residues" evidence="4">
    <location>
        <begin position="564"/>
        <end position="573"/>
    </location>
</feature>
<evidence type="ECO:0000256" key="3">
    <source>
        <dbReference type="SAM" id="Coils"/>
    </source>
</evidence>
<feature type="compositionally biased region" description="Low complexity" evidence="4">
    <location>
        <begin position="600"/>
        <end position="610"/>
    </location>
</feature>
<dbReference type="GO" id="GO:0045132">
    <property type="term" value="P:meiotic chromosome segregation"/>
    <property type="evidence" value="ECO:0007669"/>
    <property type="project" value="InterPro"/>
</dbReference>
<organism evidence="6 7">
    <name type="scientific">Colletotrichum incanum</name>
    <name type="common">Soybean anthracnose fungus</name>
    <dbReference type="NCBI Taxonomy" id="1573173"/>
    <lineage>
        <taxon>Eukaryota</taxon>
        <taxon>Fungi</taxon>
        <taxon>Dikarya</taxon>
        <taxon>Ascomycota</taxon>
        <taxon>Pezizomycotina</taxon>
        <taxon>Sordariomycetes</taxon>
        <taxon>Hypocreomycetidae</taxon>
        <taxon>Glomerellales</taxon>
        <taxon>Glomerellaceae</taxon>
        <taxon>Colletotrichum</taxon>
        <taxon>Colletotrichum spaethianum species complex</taxon>
    </lineage>
</organism>
<dbReference type="GO" id="GO:0005634">
    <property type="term" value="C:nucleus"/>
    <property type="evidence" value="ECO:0007669"/>
    <property type="project" value="InterPro"/>
</dbReference>
<feature type="compositionally biased region" description="Polar residues" evidence="4">
    <location>
        <begin position="375"/>
        <end position="386"/>
    </location>
</feature>
<evidence type="ECO:0000313" key="6">
    <source>
        <dbReference type="EMBL" id="KZL87978.1"/>
    </source>
</evidence>
<proteinExistence type="inferred from homology"/>
<dbReference type="Pfam" id="PF07557">
    <property type="entry name" value="Shugoshin_C"/>
    <property type="match status" value="1"/>
</dbReference>
<feature type="compositionally biased region" description="Basic residues" evidence="4">
    <location>
        <begin position="122"/>
        <end position="133"/>
    </location>
</feature>
<feature type="coiled-coil region" evidence="3">
    <location>
        <begin position="29"/>
        <end position="88"/>
    </location>
</feature>
<reference evidence="6 7" key="1">
    <citation type="submission" date="2015-06" db="EMBL/GenBank/DDBJ databases">
        <title>Survival trade-offs in plant roots during colonization by closely related pathogenic and mutualistic fungi.</title>
        <authorList>
            <person name="Hacquard S."/>
            <person name="Kracher B."/>
            <person name="Hiruma K."/>
            <person name="Weinman A."/>
            <person name="Muench P."/>
            <person name="Garrido Oter R."/>
            <person name="Ver Loren van Themaat E."/>
            <person name="Dallerey J.-F."/>
            <person name="Damm U."/>
            <person name="Henrissat B."/>
            <person name="Lespinet O."/>
            <person name="Thon M."/>
            <person name="Kemen E."/>
            <person name="McHardy A.C."/>
            <person name="Schulze-Lefert P."/>
            <person name="O'Connell R.J."/>
        </authorList>
    </citation>
    <scope>NUCLEOTIDE SEQUENCE [LARGE SCALE GENOMIC DNA]</scope>
    <source>
        <strain evidence="6 7">MAFF 238704</strain>
    </source>
</reference>
<evidence type="ECO:0000256" key="1">
    <source>
        <dbReference type="ARBA" id="ARBA00010845"/>
    </source>
</evidence>
<keyword evidence="3" id="KW-0175">Coiled coil</keyword>
<evidence type="ECO:0000259" key="5">
    <source>
        <dbReference type="Pfam" id="PF07557"/>
    </source>
</evidence>
<feature type="compositionally biased region" description="Basic and acidic residues" evidence="4">
    <location>
        <begin position="147"/>
        <end position="161"/>
    </location>
</feature>
<dbReference type="GO" id="GO:0000775">
    <property type="term" value="C:chromosome, centromeric region"/>
    <property type="evidence" value="ECO:0007669"/>
    <property type="project" value="InterPro"/>
</dbReference>
<protein>
    <submittedName>
        <fullName evidence="6">Shugoshin</fullName>
    </submittedName>
</protein>
<evidence type="ECO:0000256" key="2">
    <source>
        <dbReference type="ARBA" id="ARBA00022829"/>
    </source>
</evidence>
<comment type="caution">
    <text evidence="6">The sequence shown here is derived from an EMBL/GenBank/DDBJ whole genome shotgun (WGS) entry which is preliminary data.</text>
</comment>
<dbReference type="EMBL" id="LFIW01000132">
    <property type="protein sequence ID" value="KZL87978.1"/>
    <property type="molecule type" value="Genomic_DNA"/>
</dbReference>
<feature type="compositionally biased region" description="Basic and acidic residues" evidence="4">
    <location>
        <begin position="502"/>
        <end position="511"/>
    </location>
</feature>
<feature type="compositionally biased region" description="Basic and acidic residues" evidence="4">
    <location>
        <begin position="352"/>
        <end position="363"/>
    </location>
</feature>
<dbReference type="InterPro" id="IPR011515">
    <property type="entry name" value="Shugoshin_C"/>
</dbReference>
<feature type="compositionally biased region" description="Pro residues" evidence="4">
    <location>
        <begin position="244"/>
        <end position="256"/>
    </location>
</feature>